<feature type="non-terminal residue" evidence="3">
    <location>
        <position position="616"/>
    </location>
</feature>
<keyword evidence="4" id="KW-1185">Reference proteome</keyword>
<feature type="compositionally biased region" description="Polar residues" evidence="1">
    <location>
        <begin position="528"/>
        <end position="539"/>
    </location>
</feature>
<dbReference type="PANTHER" id="PTHR39072">
    <property type="entry name" value="RE48511P"/>
    <property type="match status" value="1"/>
</dbReference>
<accession>A0A482VNX3</accession>
<feature type="region of interest" description="Disordered" evidence="1">
    <location>
        <begin position="503"/>
        <end position="539"/>
    </location>
</feature>
<feature type="compositionally biased region" description="Low complexity" evidence="1">
    <location>
        <begin position="457"/>
        <end position="469"/>
    </location>
</feature>
<dbReference type="OrthoDB" id="6430068at2759"/>
<dbReference type="EMBL" id="QDEB01083302">
    <property type="protein sequence ID" value="RZC34067.1"/>
    <property type="molecule type" value="Genomic_DNA"/>
</dbReference>
<feature type="non-terminal residue" evidence="3">
    <location>
        <position position="1"/>
    </location>
</feature>
<comment type="caution">
    <text evidence="3">The sequence shown here is derived from an EMBL/GenBank/DDBJ whole genome shotgun (WGS) entry which is preliminary data.</text>
</comment>
<dbReference type="STRING" id="1661398.A0A482VNX3"/>
<dbReference type="PANTHER" id="PTHR39072:SF3">
    <property type="entry name" value="RE48511P"/>
    <property type="match status" value="1"/>
</dbReference>
<feature type="region of interest" description="Disordered" evidence="1">
    <location>
        <begin position="335"/>
        <end position="482"/>
    </location>
</feature>
<feature type="compositionally biased region" description="Basic residues" evidence="1">
    <location>
        <begin position="446"/>
        <end position="455"/>
    </location>
</feature>
<gene>
    <name evidence="3" type="ORF">BDFB_007836</name>
</gene>
<dbReference type="AlphaFoldDB" id="A0A482VNX3"/>
<dbReference type="InterPro" id="IPR031866">
    <property type="entry name" value="DUF4758"/>
</dbReference>
<organism evidence="3 4">
    <name type="scientific">Asbolus verrucosus</name>
    <name type="common">Desert ironclad beetle</name>
    <dbReference type="NCBI Taxonomy" id="1661398"/>
    <lineage>
        <taxon>Eukaryota</taxon>
        <taxon>Metazoa</taxon>
        <taxon>Ecdysozoa</taxon>
        <taxon>Arthropoda</taxon>
        <taxon>Hexapoda</taxon>
        <taxon>Insecta</taxon>
        <taxon>Pterygota</taxon>
        <taxon>Neoptera</taxon>
        <taxon>Endopterygota</taxon>
        <taxon>Coleoptera</taxon>
        <taxon>Polyphaga</taxon>
        <taxon>Cucujiformia</taxon>
        <taxon>Tenebrionidae</taxon>
        <taxon>Pimeliinae</taxon>
        <taxon>Asbolus</taxon>
    </lineage>
</organism>
<dbReference type="Proteomes" id="UP000292052">
    <property type="component" value="Unassembled WGS sequence"/>
</dbReference>
<proteinExistence type="predicted"/>
<evidence type="ECO:0000256" key="1">
    <source>
        <dbReference type="SAM" id="MobiDB-lite"/>
    </source>
</evidence>
<sequence length="616" mass="66869">SSTAGPVFVNSDAVSIASKPTSTVNQGNYVTQTVYGFLDFTTTIGNTVMIFSPQKPPKEVKEVSSNTVIDTKPSQPTVKKETIIIKPSKTEINSEKKTPESTKISSVVQVQSSPPLILSSKVEVKSSPSTQVNVIEGKASAVTKAISSKVEVVKVAPSKPISAQNVITKVEVLSGPPVISSKVEIVTSSKEPIISSVVEVKSEEEPAVIIGNNIGEPEYDFLSRQPSEVVEETYKVINLKPSSKFHLKPRPSVEAKNKAATKRAGSLHPTGLVTKLGGTVVKDGTTTIHETSVIGTYISGKYAQVLQSTSHIHNNHQKAKISPSPTLRILKTAAPSLGKGNKHHRHLEPTPAGSINEETALPVESLFNSQNSIKSTRKPTGPGGSSHKLRFKNRQKEPEANDENNEQDVTSHPTHKKSQRTRTQQNSRNANEEATTASSFGSGRRYQSKRNKQHRASSSSSEVSNNSGGHSRRGYKPKVQTSAVEQISASTSLYKFKLNRSPGRWQYKTTPKPRVTIRKQNDDEENSNETLGTTPTTLQDVSPALNDVVTPQARSDDVDGLEGSESIASIIDDQSSTENKLDTPFPLETLKVEISTPPDFKDIYYEIATIKSPYTF</sequence>
<name>A0A482VNX3_ASBVE</name>
<evidence type="ECO:0000259" key="2">
    <source>
        <dbReference type="Pfam" id="PF15950"/>
    </source>
</evidence>
<protein>
    <submittedName>
        <fullName evidence="3">Mucin-17</fullName>
    </submittedName>
</protein>
<dbReference type="Pfam" id="PF15950">
    <property type="entry name" value="DUF4758"/>
    <property type="match status" value="1"/>
</dbReference>
<reference evidence="3 4" key="1">
    <citation type="submission" date="2017-03" db="EMBL/GenBank/DDBJ databases">
        <title>Genome of the blue death feigning beetle - Asbolus verrucosus.</title>
        <authorList>
            <person name="Rider S.D."/>
        </authorList>
    </citation>
    <scope>NUCLEOTIDE SEQUENCE [LARGE SCALE GENOMIC DNA]</scope>
    <source>
        <strain evidence="3">Butters</strain>
        <tissue evidence="3">Head and leg muscle</tissue>
    </source>
</reference>
<feature type="domain" description="DUF4758" evidence="2">
    <location>
        <begin position="177"/>
        <end position="310"/>
    </location>
</feature>
<feature type="compositionally biased region" description="Polar residues" evidence="1">
    <location>
        <begin position="421"/>
        <end position="441"/>
    </location>
</feature>
<evidence type="ECO:0000313" key="4">
    <source>
        <dbReference type="Proteomes" id="UP000292052"/>
    </source>
</evidence>
<evidence type="ECO:0000313" key="3">
    <source>
        <dbReference type="EMBL" id="RZC34067.1"/>
    </source>
</evidence>